<organism evidence="11 12">
    <name type="scientific">Prescottella agglutinans</name>
    <dbReference type="NCBI Taxonomy" id="1644129"/>
    <lineage>
        <taxon>Bacteria</taxon>
        <taxon>Bacillati</taxon>
        <taxon>Actinomycetota</taxon>
        <taxon>Actinomycetes</taxon>
        <taxon>Mycobacteriales</taxon>
        <taxon>Nocardiaceae</taxon>
        <taxon>Prescottella</taxon>
    </lineage>
</organism>
<dbReference type="Gene3D" id="3.40.1380.10">
    <property type="match status" value="1"/>
</dbReference>
<dbReference type="NCBIfam" id="TIGR01146">
    <property type="entry name" value="ATPsyn_F1gamma"/>
    <property type="match status" value="1"/>
</dbReference>
<comment type="caution">
    <text evidence="11">The sequence shown here is derived from an EMBL/GenBank/DDBJ whole genome shotgun (WGS) entry which is preliminary data.</text>
</comment>
<sequence length="326" mass="34956">MASIRELRSRIKSVNSTKKITKAQELIATSRITKAQARVAASKPYAEEITKVLSELASASASLDHPLLNERANPKRAAVLVVTSDRGMCGGYNSNALKEAEELFQLLRSEGKEPVIYVLGSKGLGYYTFRGRNIGGAWTGFSQEPGYADAAKASRHLVELFMAGSGTEVEAPNGEGTIEGVDELHIVYTRFVSMLTQKPEVRRMAPLEVDYAEDHIELGEDMLSNGQHDGKSGPVAGYDFEPEAGTLLSALLPKYVSTRIYSALLDSAASESAARRTAMKAATDNANELVNTLSRQANQARQAQITQEISEIVGGANALASSAGSD</sequence>
<evidence type="ECO:0000256" key="7">
    <source>
        <dbReference type="ARBA" id="ARBA00023136"/>
    </source>
</evidence>
<comment type="function">
    <text evidence="1 10">Produces ATP from ADP in the presence of a proton gradient across the membrane. The gamma chain is believed to be important in regulating ATPase activity and the flow of protons through the CF(0) complex.</text>
</comment>
<evidence type="ECO:0000313" key="12">
    <source>
        <dbReference type="Proteomes" id="UP000286208"/>
    </source>
</evidence>
<protein>
    <recommendedName>
        <fullName evidence="10">ATP synthase gamma chain</fullName>
    </recommendedName>
    <alternativeName>
        <fullName evidence="10">ATP synthase F1 sector gamma subunit</fullName>
    </alternativeName>
    <alternativeName>
        <fullName evidence="10">F-ATPase gamma subunit</fullName>
    </alternativeName>
</protein>
<evidence type="ECO:0000256" key="6">
    <source>
        <dbReference type="ARBA" id="ARBA00023065"/>
    </source>
</evidence>
<evidence type="ECO:0000256" key="9">
    <source>
        <dbReference type="ARBA" id="ARBA00023310"/>
    </source>
</evidence>
<keyword evidence="11" id="KW-0378">Hydrolase</keyword>
<comment type="subcellular location">
    <subcellularLocation>
        <location evidence="10">Cell membrane</location>
        <topology evidence="10">Peripheral membrane protein</topology>
    </subcellularLocation>
    <subcellularLocation>
        <location evidence="2">Membrane</location>
        <topology evidence="2">Peripheral membrane protein</topology>
    </subcellularLocation>
</comment>
<evidence type="ECO:0000256" key="1">
    <source>
        <dbReference type="ARBA" id="ARBA00003456"/>
    </source>
</evidence>
<evidence type="ECO:0000256" key="4">
    <source>
        <dbReference type="ARBA" id="ARBA00022448"/>
    </source>
</evidence>
<dbReference type="GO" id="GO:0046933">
    <property type="term" value="F:proton-transporting ATP synthase activity, rotational mechanism"/>
    <property type="evidence" value="ECO:0007669"/>
    <property type="project" value="UniProtKB-UniRule"/>
</dbReference>
<evidence type="ECO:0000256" key="2">
    <source>
        <dbReference type="ARBA" id="ARBA00004170"/>
    </source>
</evidence>
<name>A0A3S3ATV4_9NOCA</name>
<proteinExistence type="inferred from homology"/>
<keyword evidence="7 10" id="KW-0472">Membrane</keyword>
<keyword evidence="9 10" id="KW-0066">ATP synthesis</keyword>
<gene>
    <name evidence="10" type="primary">atpG</name>
    <name evidence="11" type="ORF">EGT67_18220</name>
</gene>
<evidence type="ECO:0000256" key="8">
    <source>
        <dbReference type="ARBA" id="ARBA00023196"/>
    </source>
</evidence>
<accession>A0A3S3ATV4</accession>
<keyword evidence="4 10" id="KW-0813">Transport</keyword>
<dbReference type="RefSeq" id="WP_127917495.1">
    <property type="nucleotide sequence ID" value="NZ_RKLP01000009.1"/>
</dbReference>
<dbReference type="GO" id="GO:0005524">
    <property type="term" value="F:ATP binding"/>
    <property type="evidence" value="ECO:0007669"/>
    <property type="project" value="UniProtKB-UniRule"/>
</dbReference>
<comment type="subunit">
    <text evidence="10">F-type ATPases have 2 components, CF(1) - the catalytic core - and CF(0) - the membrane proton channel. CF(1) has five subunits: alpha(3), beta(3), gamma(1), delta(1), epsilon(1). CF(0) has three main subunits: a, b and c.</text>
</comment>
<dbReference type="OrthoDB" id="9812769at2"/>
<dbReference type="PRINTS" id="PR00126">
    <property type="entry name" value="ATPASEGAMMA"/>
</dbReference>
<dbReference type="Gene3D" id="1.10.287.80">
    <property type="entry name" value="ATP synthase, gamma subunit, helix hairpin domain"/>
    <property type="match status" value="2"/>
</dbReference>
<dbReference type="Pfam" id="PF00231">
    <property type="entry name" value="ATP-synt"/>
    <property type="match status" value="1"/>
</dbReference>
<reference evidence="11 12" key="1">
    <citation type="submission" date="2018-11" db="EMBL/GenBank/DDBJ databases">
        <title>Rhodococcus spongicola sp. nov. and Rhodococcus xishaensis sp. nov. from marine sponges.</title>
        <authorList>
            <person name="Li L."/>
            <person name="Lin H.W."/>
        </authorList>
    </citation>
    <scope>NUCLEOTIDE SEQUENCE [LARGE SCALE GENOMIC DNA]</scope>
    <source>
        <strain evidence="11 12">CCTCC AB2014297</strain>
    </source>
</reference>
<dbReference type="PANTHER" id="PTHR11693:SF22">
    <property type="entry name" value="ATP SYNTHASE SUBUNIT GAMMA, MITOCHONDRIAL"/>
    <property type="match status" value="1"/>
</dbReference>
<dbReference type="GO" id="GO:0045259">
    <property type="term" value="C:proton-transporting ATP synthase complex"/>
    <property type="evidence" value="ECO:0007669"/>
    <property type="project" value="UniProtKB-KW"/>
</dbReference>
<comment type="similarity">
    <text evidence="3 10">Belongs to the ATPase gamma chain family.</text>
</comment>
<keyword evidence="6 10" id="KW-0406">Ion transport</keyword>
<dbReference type="Proteomes" id="UP000286208">
    <property type="component" value="Unassembled WGS sequence"/>
</dbReference>
<keyword evidence="10" id="KW-1003">Cell membrane</keyword>
<evidence type="ECO:0000256" key="10">
    <source>
        <dbReference type="HAMAP-Rule" id="MF_00815"/>
    </source>
</evidence>
<dbReference type="PANTHER" id="PTHR11693">
    <property type="entry name" value="ATP SYNTHASE GAMMA CHAIN"/>
    <property type="match status" value="1"/>
</dbReference>
<dbReference type="InterPro" id="IPR035968">
    <property type="entry name" value="ATP_synth_F1_ATPase_gsu"/>
</dbReference>
<keyword evidence="5 10" id="KW-0375">Hydrogen ion transport</keyword>
<dbReference type="PROSITE" id="PS00153">
    <property type="entry name" value="ATPASE_GAMMA"/>
    <property type="match status" value="1"/>
</dbReference>
<dbReference type="EMBL" id="RKLP01000009">
    <property type="protein sequence ID" value="RVW08330.1"/>
    <property type="molecule type" value="Genomic_DNA"/>
</dbReference>
<evidence type="ECO:0000256" key="3">
    <source>
        <dbReference type="ARBA" id="ARBA00007681"/>
    </source>
</evidence>
<dbReference type="GO" id="GO:0005886">
    <property type="term" value="C:plasma membrane"/>
    <property type="evidence" value="ECO:0007669"/>
    <property type="project" value="UniProtKB-SubCell"/>
</dbReference>
<dbReference type="CDD" id="cd12151">
    <property type="entry name" value="F1-ATPase_gamma"/>
    <property type="match status" value="1"/>
</dbReference>
<dbReference type="GO" id="GO:0016787">
    <property type="term" value="F:hydrolase activity"/>
    <property type="evidence" value="ECO:0007669"/>
    <property type="project" value="UniProtKB-KW"/>
</dbReference>
<evidence type="ECO:0000313" key="11">
    <source>
        <dbReference type="EMBL" id="RVW08330.1"/>
    </source>
</evidence>
<dbReference type="SUPFAM" id="SSF52943">
    <property type="entry name" value="ATP synthase (F1-ATPase), gamma subunit"/>
    <property type="match status" value="1"/>
</dbReference>
<keyword evidence="8 10" id="KW-0139">CF(1)</keyword>
<dbReference type="InterPro" id="IPR000131">
    <property type="entry name" value="ATP_synth_F1_gsu"/>
</dbReference>
<dbReference type="GO" id="GO:0042777">
    <property type="term" value="P:proton motive force-driven plasma membrane ATP synthesis"/>
    <property type="evidence" value="ECO:0007669"/>
    <property type="project" value="UniProtKB-UniRule"/>
</dbReference>
<evidence type="ECO:0000256" key="5">
    <source>
        <dbReference type="ARBA" id="ARBA00022781"/>
    </source>
</evidence>
<dbReference type="HAMAP" id="MF_00815">
    <property type="entry name" value="ATP_synth_gamma_bact"/>
    <property type="match status" value="1"/>
</dbReference>
<dbReference type="NCBIfam" id="NF004145">
    <property type="entry name" value="PRK05621.1-2"/>
    <property type="match status" value="1"/>
</dbReference>
<dbReference type="InterPro" id="IPR023632">
    <property type="entry name" value="ATP_synth_F1_gsu_CS"/>
</dbReference>
<dbReference type="AlphaFoldDB" id="A0A3S3ATV4"/>
<keyword evidence="12" id="KW-1185">Reference proteome</keyword>